<name>A0A392PYL5_9FABA</name>
<evidence type="ECO:0000313" key="2">
    <source>
        <dbReference type="Proteomes" id="UP000265520"/>
    </source>
</evidence>
<keyword evidence="2" id="KW-1185">Reference proteome</keyword>
<evidence type="ECO:0000313" key="1">
    <source>
        <dbReference type="EMBL" id="MCI16934.1"/>
    </source>
</evidence>
<dbReference type="EMBL" id="LXQA010103077">
    <property type="protein sequence ID" value="MCI16934.1"/>
    <property type="molecule type" value="Genomic_DNA"/>
</dbReference>
<dbReference type="Proteomes" id="UP000265520">
    <property type="component" value="Unassembled WGS sequence"/>
</dbReference>
<sequence>MPPSPCCSSFLPASITIVFYHHVLLHLSVSPSLSASPPRATTSSAGRHRFVSEQFGLRRWRSGGGGGGVVLGEDGGIPMIIVNG</sequence>
<dbReference type="AlphaFoldDB" id="A0A392PYL5"/>
<accession>A0A392PYL5</accession>
<protein>
    <submittedName>
        <fullName evidence="1">Uncharacterized protein</fullName>
    </submittedName>
</protein>
<proteinExistence type="predicted"/>
<feature type="non-terminal residue" evidence="1">
    <location>
        <position position="84"/>
    </location>
</feature>
<comment type="caution">
    <text evidence="1">The sequence shown here is derived from an EMBL/GenBank/DDBJ whole genome shotgun (WGS) entry which is preliminary data.</text>
</comment>
<reference evidence="1 2" key="1">
    <citation type="journal article" date="2018" name="Front. Plant Sci.">
        <title>Red Clover (Trifolium pratense) and Zigzag Clover (T. medium) - A Picture of Genomic Similarities and Differences.</title>
        <authorList>
            <person name="Dluhosova J."/>
            <person name="Istvanek J."/>
            <person name="Nedelnik J."/>
            <person name="Repkova J."/>
        </authorList>
    </citation>
    <scope>NUCLEOTIDE SEQUENCE [LARGE SCALE GENOMIC DNA]</scope>
    <source>
        <strain evidence="2">cv. 10/8</strain>
        <tissue evidence="1">Leaf</tissue>
    </source>
</reference>
<organism evidence="1 2">
    <name type="scientific">Trifolium medium</name>
    <dbReference type="NCBI Taxonomy" id="97028"/>
    <lineage>
        <taxon>Eukaryota</taxon>
        <taxon>Viridiplantae</taxon>
        <taxon>Streptophyta</taxon>
        <taxon>Embryophyta</taxon>
        <taxon>Tracheophyta</taxon>
        <taxon>Spermatophyta</taxon>
        <taxon>Magnoliopsida</taxon>
        <taxon>eudicotyledons</taxon>
        <taxon>Gunneridae</taxon>
        <taxon>Pentapetalae</taxon>
        <taxon>rosids</taxon>
        <taxon>fabids</taxon>
        <taxon>Fabales</taxon>
        <taxon>Fabaceae</taxon>
        <taxon>Papilionoideae</taxon>
        <taxon>50 kb inversion clade</taxon>
        <taxon>NPAAA clade</taxon>
        <taxon>Hologalegina</taxon>
        <taxon>IRL clade</taxon>
        <taxon>Trifolieae</taxon>
        <taxon>Trifolium</taxon>
    </lineage>
</organism>